<dbReference type="EMBL" id="CP127526">
    <property type="protein sequence ID" value="XRI74273.1"/>
    <property type="molecule type" value="Genomic_DNA"/>
</dbReference>
<sequence length="85" mass="9231">MPTPASPTSSCRLDQLSSAHPAQITQITGDRAQQQRLKMLGIRPGVTLKIVHGPNKRGVVIQIQGGRFAIGKSLAQEIFVEEIRT</sequence>
<name>A0ACD5HK14_9PROT</name>
<accession>A0ACD5HK14</accession>
<protein>
    <submittedName>
        <fullName evidence="1">Ferrous iron transport protein A</fullName>
    </submittedName>
</protein>
<gene>
    <name evidence="1" type="ORF">HHS34_003490</name>
</gene>
<dbReference type="Proteomes" id="UP001195965">
    <property type="component" value="Chromosome"/>
</dbReference>
<reference evidence="1 2" key="1">
    <citation type="journal article" date="2021" name="ISME J.">
        <title>Genomic evolution of the class Acidithiobacillia: deep-branching Proteobacteria living in extreme acidic conditions.</title>
        <authorList>
            <person name="Moya-Beltran A."/>
            <person name="Beard S."/>
            <person name="Rojas-Villalobos C."/>
            <person name="Issotta F."/>
            <person name="Gallardo Y."/>
            <person name="Ulloa R."/>
            <person name="Giaveno A."/>
            <person name="Degli Esposti M."/>
            <person name="Johnson D.B."/>
            <person name="Quatrini R."/>
        </authorList>
    </citation>
    <scope>NUCLEOTIDE SEQUENCE [LARGE SCALE GENOMIC DNA]</scope>
    <source>
        <strain evidence="1 2">GG1-14</strain>
    </source>
</reference>
<proteinExistence type="predicted"/>
<evidence type="ECO:0000313" key="1">
    <source>
        <dbReference type="EMBL" id="XRI74273.1"/>
    </source>
</evidence>
<keyword evidence="2" id="KW-1185">Reference proteome</keyword>
<evidence type="ECO:0000313" key="2">
    <source>
        <dbReference type="Proteomes" id="UP001195965"/>
    </source>
</evidence>
<organism evidence="1 2">
    <name type="scientific">Acidithiobacillus montserratensis</name>
    <dbReference type="NCBI Taxonomy" id="2729135"/>
    <lineage>
        <taxon>Bacteria</taxon>
        <taxon>Pseudomonadati</taxon>
        <taxon>Pseudomonadota</taxon>
        <taxon>Acidithiobacillia</taxon>
        <taxon>Acidithiobacillales</taxon>
        <taxon>Acidithiobacillaceae</taxon>
        <taxon>Acidithiobacillus</taxon>
    </lineage>
</organism>